<feature type="compositionally biased region" description="Basic and acidic residues" evidence="3">
    <location>
        <begin position="190"/>
        <end position="199"/>
    </location>
</feature>
<dbReference type="OrthoDB" id="5340910at2759"/>
<feature type="compositionally biased region" description="Basic and acidic residues" evidence="3">
    <location>
        <begin position="81"/>
        <end position="150"/>
    </location>
</feature>
<evidence type="ECO:0000313" key="6">
    <source>
        <dbReference type="Proteomes" id="UP000663879"/>
    </source>
</evidence>
<dbReference type="Gene3D" id="2.30.30.40">
    <property type="entry name" value="SH3 Domains"/>
    <property type="match status" value="1"/>
</dbReference>
<dbReference type="EMBL" id="CAJNOC010000338">
    <property type="protein sequence ID" value="CAF0747243.1"/>
    <property type="molecule type" value="Genomic_DNA"/>
</dbReference>
<feature type="region of interest" description="Disordered" evidence="3">
    <location>
        <begin position="412"/>
        <end position="445"/>
    </location>
</feature>
<evidence type="ECO:0000256" key="3">
    <source>
        <dbReference type="SAM" id="MobiDB-lite"/>
    </source>
</evidence>
<dbReference type="GO" id="GO:0005929">
    <property type="term" value="C:cilium"/>
    <property type="evidence" value="ECO:0007669"/>
    <property type="project" value="TreeGrafter"/>
</dbReference>
<protein>
    <recommendedName>
        <fullName evidence="4">SH3 domain-containing protein</fullName>
    </recommendedName>
</protein>
<dbReference type="Proteomes" id="UP000663879">
    <property type="component" value="Unassembled WGS sequence"/>
</dbReference>
<proteinExistence type="predicted"/>
<feature type="compositionally biased region" description="Basic and acidic residues" evidence="3">
    <location>
        <begin position="424"/>
        <end position="439"/>
    </location>
</feature>
<comment type="caution">
    <text evidence="5">The sequence shown here is derived from an EMBL/GenBank/DDBJ whole genome shotgun (WGS) entry which is preliminary data.</text>
</comment>
<evidence type="ECO:0000313" key="5">
    <source>
        <dbReference type="EMBL" id="CAF0747243.1"/>
    </source>
</evidence>
<dbReference type="InterPro" id="IPR039687">
    <property type="entry name" value="NPHP1"/>
</dbReference>
<feature type="compositionally biased region" description="Basic and acidic residues" evidence="3">
    <location>
        <begin position="245"/>
        <end position="257"/>
    </location>
</feature>
<organism evidence="5 6">
    <name type="scientific">Brachionus calyciflorus</name>
    <dbReference type="NCBI Taxonomy" id="104777"/>
    <lineage>
        <taxon>Eukaryota</taxon>
        <taxon>Metazoa</taxon>
        <taxon>Spiralia</taxon>
        <taxon>Gnathifera</taxon>
        <taxon>Rotifera</taxon>
        <taxon>Eurotatoria</taxon>
        <taxon>Monogononta</taxon>
        <taxon>Pseudotrocha</taxon>
        <taxon>Ploima</taxon>
        <taxon>Brachionidae</taxon>
        <taxon>Brachionus</taxon>
    </lineage>
</organism>
<dbReference type="PROSITE" id="PS50002">
    <property type="entry name" value="SH3"/>
    <property type="match status" value="1"/>
</dbReference>
<feature type="compositionally biased region" description="Basic and acidic residues" evidence="3">
    <location>
        <begin position="339"/>
        <end position="350"/>
    </location>
</feature>
<dbReference type="GO" id="GO:0005737">
    <property type="term" value="C:cytoplasm"/>
    <property type="evidence" value="ECO:0007669"/>
    <property type="project" value="TreeGrafter"/>
</dbReference>
<dbReference type="SUPFAM" id="SSF50044">
    <property type="entry name" value="SH3-domain"/>
    <property type="match status" value="1"/>
</dbReference>
<feature type="compositionally biased region" description="Basic and acidic residues" evidence="3">
    <location>
        <begin position="295"/>
        <end position="314"/>
    </location>
</feature>
<keyword evidence="1 2" id="KW-0728">SH3 domain</keyword>
<dbReference type="InterPro" id="IPR001452">
    <property type="entry name" value="SH3_domain"/>
</dbReference>
<keyword evidence="6" id="KW-1185">Reference proteome</keyword>
<dbReference type="InterPro" id="IPR036028">
    <property type="entry name" value="SH3-like_dom_sf"/>
</dbReference>
<evidence type="ECO:0000259" key="4">
    <source>
        <dbReference type="PROSITE" id="PS50002"/>
    </source>
</evidence>
<accession>A0A813PDJ0</accession>
<feature type="domain" description="SH3" evidence="4">
    <location>
        <begin position="353"/>
        <end position="414"/>
    </location>
</feature>
<dbReference type="PANTHER" id="PTHR15176">
    <property type="entry name" value="NEPHROCYSTIN"/>
    <property type="match status" value="1"/>
</dbReference>
<reference evidence="5" key="1">
    <citation type="submission" date="2021-02" db="EMBL/GenBank/DDBJ databases">
        <authorList>
            <person name="Nowell W R."/>
        </authorList>
    </citation>
    <scope>NUCLEOTIDE SEQUENCE</scope>
    <source>
        <strain evidence="5">Ploen Becks lab</strain>
    </source>
</reference>
<dbReference type="GO" id="GO:0090251">
    <property type="term" value="P:protein localization involved in establishment of planar polarity"/>
    <property type="evidence" value="ECO:0007669"/>
    <property type="project" value="TreeGrafter"/>
</dbReference>
<name>A0A813PDJ0_9BILA</name>
<feature type="compositionally biased region" description="Acidic residues" evidence="3">
    <location>
        <begin position="222"/>
        <end position="244"/>
    </location>
</feature>
<feature type="compositionally biased region" description="Basic and acidic residues" evidence="3">
    <location>
        <begin position="269"/>
        <end position="283"/>
    </location>
</feature>
<evidence type="ECO:0000256" key="1">
    <source>
        <dbReference type="ARBA" id="ARBA00022443"/>
    </source>
</evidence>
<gene>
    <name evidence="5" type="ORF">OXX778_LOCUS3720</name>
</gene>
<feature type="compositionally biased region" description="Basic and acidic residues" evidence="3">
    <location>
        <begin position="162"/>
        <end position="176"/>
    </location>
</feature>
<evidence type="ECO:0000256" key="2">
    <source>
        <dbReference type="PROSITE-ProRule" id="PRU00192"/>
    </source>
</evidence>
<dbReference type="AlphaFoldDB" id="A0A813PDJ0"/>
<sequence length="866" mass="100923">MSEPTDQAQIRPLYQVEKDNEELRKDLDEKLKNYSKIELKNYNKDKEAYKQAIEDAVKSLQEYLAKTSDLLTRINDLKKEDEDSSLKEKDFKKRQTNEAKKIKELQSKIEKTTKKLNQDLDKQKKADEKEDAKKAKLEEKNKKNDTKKNDNSNLREIVTEIIKSDQGNKQDEHTEETREEENNDDEEEQDKSKETEKPKVALTLKEMIAQAKKAKQAREKEEENDQDESEEDDGNDLDDEYESEKEEKDSKEPKEKFGQNLLNIFKNQNKKEEPVKSDEEKTRKPSTSKINNEAEPAKEQELKKKEENKTNEPSEEKDDEKEKEEEGDDREENDEGEEIEQKIEESKQEVEFEVGTKFLVINDYEAEIEDDLDVKKGEIVEFEDLTEDPDYIIVKNSEGNSGSVLLSNLRSLEKEDQQEDENIEPVKTEERDVDEEKAGKKSKKSKKKDLINSNALIINEAVPSTFSDSTLGKLSKNPAHSYEAILKPQMSQSHLNFHNFYWDSKDNKIRNRMTSILKTIKLHKCVNIPVPNKTDLEVLSRTVRICLFDGVSVLANIYTIRAQAVSKDERTWLFQDEYNNVISLLDFSEFFLLTNTIPEKPNLGLLFELSIYAKKPNTEEETELCCGWAHLPFMDSENNFQLVNKSYDLVLNGGSVYDKNMPLDPNVPRNTGPINDIITKLFKESKIKFTFRDPTSQVIETLNVLPSPLICSSLTATFIKYYYEELAANFLVPLSDLGSFDVTTEPIHSEFLKTFPKALENPDILNAARIFFNYQKDHLKRDEKNDQLKLRKLFLKIYCELCYPLLFNYTLPPLVLHKQELMESRQITIDLIAKKARKENSIEYLFDDNYKFEPFYTEELRFEIFA</sequence>
<dbReference type="PANTHER" id="PTHR15176:SF1">
    <property type="entry name" value="NEPHROCYSTIN-1"/>
    <property type="match status" value="1"/>
</dbReference>
<feature type="compositionally biased region" description="Acidic residues" evidence="3">
    <location>
        <begin position="315"/>
        <end position="338"/>
    </location>
</feature>
<feature type="region of interest" description="Disordered" evidence="3">
    <location>
        <begin position="81"/>
        <end position="350"/>
    </location>
</feature>
<feature type="compositionally biased region" description="Acidic residues" evidence="3">
    <location>
        <begin position="177"/>
        <end position="189"/>
    </location>
</feature>